<keyword evidence="6" id="KW-0496">Mitochondrion</keyword>
<dbReference type="GO" id="GO:0015935">
    <property type="term" value="C:small ribosomal subunit"/>
    <property type="evidence" value="ECO:0007669"/>
    <property type="project" value="TreeGrafter"/>
</dbReference>
<protein>
    <recommendedName>
        <fullName evidence="8">Ribosomal small subunit Rsm22</fullName>
    </recommendedName>
</protein>
<evidence type="ECO:0008006" key="8">
    <source>
        <dbReference type="Google" id="ProtNLM"/>
    </source>
</evidence>
<dbReference type="CDD" id="cd02440">
    <property type="entry name" value="AdoMet_MTases"/>
    <property type="match status" value="1"/>
</dbReference>
<evidence type="ECO:0000256" key="3">
    <source>
        <dbReference type="ARBA" id="ARBA00022946"/>
    </source>
</evidence>
<accession>A0A0F9W4T7</accession>
<keyword evidence="2" id="KW-0479">Metal-binding</keyword>
<dbReference type="InterPro" id="IPR052571">
    <property type="entry name" value="Mt_RNA_Methyltransferase"/>
</dbReference>
<organism evidence="7">
    <name type="scientific">marine sediment metagenome</name>
    <dbReference type="NCBI Taxonomy" id="412755"/>
    <lineage>
        <taxon>unclassified sequences</taxon>
        <taxon>metagenomes</taxon>
        <taxon>ecological metagenomes</taxon>
    </lineage>
</organism>
<dbReference type="GO" id="GO:0005739">
    <property type="term" value="C:mitochondrion"/>
    <property type="evidence" value="ECO:0007669"/>
    <property type="project" value="UniProtKB-SubCell"/>
</dbReference>
<dbReference type="AlphaFoldDB" id="A0A0F9W4T7"/>
<dbReference type="PANTHER" id="PTHR13184">
    <property type="entry name" value="37S RIBOSOMAL PROTEIN S22"/>
    <property type="match status" value="1"/>
</dbReference>
<dbReference type="InterPro" id="IPR015324">
    <property type="entry name" value="Ribosomal_Rsm22-like"/>
</dbReference>
<dbReference type="GO" id="GO:0003735">
    <property type="term" value="F:structural constituent of ribosome"/>
    <property type="evidence" value="ECO:0007669"/>
    <property type="project" value="TreeGrafter"/>
</dbReference>
<dbReference type="GO" id="GO:0051536">
    <property type="term" value="F:iron-sulfur cluster binding"/>
    <property type="evidence" value="ECO:0007669"/>
    <property type="project" value="UniProtKB-KW"/>
</dbReference>
<evidence type="ECO:0000256" key="1">
    <source>
        <dbReference type="ARBA" id="ARBA00004173"/>
    </source>
</evidence>
<dbReference type="Gene3D" id="3.40.50.150">
    <property type="entry name" value="Vaccinia Virus protein VP39"/>
    <property type="match status" value="1"/>
</dbReference>
<dbReference type="InterPro" id="IPR029063">
    <property type="entry name" value="SAM-dependent_MTases_sf"/>
</dbReference>
<evidence type="ECO:0000256" key="6">
    <source>
        <dbReference type="ARBA" id="ARBA00023128"/>
    </source>
</evidence>
<evidence type="ECO:0000313" key="7">
    <source>
        <dbReference type="EMBL" id="KKN80711.1"/>
    </source>
</evidence>
<sequence>MQLPAALRQALDARLDRHAIDDLRSGGERLSGRYRAEIRDGRQHLDGEPAVLAYLAARMPATFAAIRASLEQITLRRPDFAPDTLLDIGAGPGTALWAASDAFESLREATLVEASAPALAVGQALAEEGLAVATRWVRGDATANLAECAPADLVTLAYVLDELAPEARGPVVSRLWRFTRDVLVIVEPGTPAGWQRVLAAREQLLAGGAQLLAPCPHAKVCPVAAPDWCHFAQRVARSRTHRLAKRGTVPYEDEKFAYLAVARRPAVPLIARVLASPRSGSGKVQLKLCTSDGQLRERLVTKREGEMFRTARRLDWGDALE</sequence>
<keyword evidence="5" id="KW-0411">Iron-sulfur</keyword>
<dbReference type="GO" id="GO:0046872">
    <property type="term" value="F:metal ion binding"/>
    <property type="evidence" value="ECO:0007669"/>
    <property type="project" value="UniProtKB-KW"/>
</dbReference>
<comment type="caution">
    <text evidence="7">The sequence shown here is derived from an EMBL/GenBank/DDBJ whole genome shotgun (WGS) entry which is preliminary data.</text>
</comment>
<dbReference type="GO" id="GO:0008168">
    <property type="term" value="F:methyltransferase activity"/>
    <property type="evidence" value="ECO:0007669"/>
    <property type="project" value="InterPro"/>
</dbReference>
<dbReference type="Pfam" id="PF09243">
    <property type="entry name" value="Rsm22"/>
    <property type="match status" value="1"/>
</dbReference>
<evidence type="ECO:0000256" key="4">
    <source>
        <dbReference type="ARBA" id="ARBA00023004"/>
    </source>
</evidence>
<evidence type="ECO:0000256" key="2">
    <source>
        <dbReference type="ARBA" id="ARBA00022723"/>
    </source>
</evidence>
<comment type="subcellular location">
    <subcellularLocation>
        <location evidence="1">Mitochondrion</location>
    </subcellularLocation>
</comment>
<dbReference type="PANTHER" id="PTHR13184:SF5">
    <property type="entry name" value="METHYLTRANSFERASE-LIKE PROTEIN 17, MITOCHONDRIAL"/>
    <property type="match status" value="1"/>
</dbReference>
<keyword evidence="4" id="KW-0408">Iron</keyword>
<reference evidence="7" key="1">
    <citation type="journal article" date="2015" name="Nature">
        <title>Complex archaea that bridge the gap between prokaryotes and eukaryotes.</title>
        <authorList>
            <person name="Spang A."/>
            <person name="Saw J.H."/>
            <person name="Jorgensen S.L."/>
            <person name="Zaremba-Niedzwiedzka K."/>
            <person name="Martijn J."/>
            <person name="Lind A.E."/>
            <person name="van Eijk R."/>
            <person name="Schleper C."/>
            <person name="Guy L."/>
            <person name="Ettema T.J."/>
        </authorList>
    </citation>
    <scope>NUCLEOTIDE SEQUENCE</scope>
</reference>
<proteinExistence type="predicted"/>
<gene>
    <name evidence="7" type="ORF">LCGC14_0326640</name>
</gene>
<name>A0A0F9W4T7_9ZZZZ</name>
<dbReference type="GO" id="GO:0006412">
    <property type="term" value="P:translation"/>
    <property type="evidence" value="ECO:0007669"/>
    <property type="project" value="InterPro"/>
</dbReference>
<dbReference type="EMBL" id="LAZR01000226">
    <property type="protein sequence ID" value="KKN80711.1"/>
    <property type="molecule type" value="Genomic_DNA"/>
</dbReference>
<keyword evidence="3" id="KW-0809">Transit peptide</keyword>
<evidence type="ECO:0000256" key="5">
    <source>
        <dbReference type="ARBA" id="ARBA00023014"/>
    </source>
</evidence>
<dbReference type="SUPFAM" id="SSF53335">
    <property type="entry name" value="S-adenosyl-L-methionine-dependent methyltransferases"/>
    <property type="match status" value="1"/>
</dbReference>